<dbReference type="RefSeq" id="WP_027312609.1">
    <property type="nucleotide sequence ID" value="NZ_JBHLZN010000006.1"/>
</dbReference>
<evidence type="ECO:0000256" key="1">
    <source>
        <dbReference type="SAM" id="MobiDB-lite"/>
    </source>
</evidence>
<dbReference type="EMBL" id="JBHLZN010000006">
    <property type="protein sequence ID" value="MFB9887776.1"/>
    <property type="molecule type" value="Genomic_DNA"/>
</dbReference>
<name>A0ABV5ZHZ2_9GAMM</name>
<gene>
    <name evidence="3" type="ORF">ACFFLH_15270</name>
</gene>
<proteinExistence type="predicted"/>
<dbReference type="Proteomes" id="UP001589628">
    <property type="component" value="Unassembled WGS sequence"/>
</dbReference>
<accession>A0ABV5ZHZ2</accession>
<evidence type="ECO:0000313" key="3">
    <source>
        <dbReference type="EMBL" id="MFB9887776.1"/>
    </source>
</evidence>
<comment type="caution">
    <text evidence="3">The sequence shown here is derived from an EMBL/GenBank/DDBJ whole genome shotgun (WGS) entry which is preliminary data.</text>
</comment>
<keyword evidence="4" id="KW-1185">Reference proteome</keyword>
<feature type="region of interest" description="Disordered" evidence="1">
    <location>
        <begin position="208"/>
        <end position="230"/>
    </location>
</feature>
<sequence length="332" mass="37774">MQLSLSPAAYIVAALKRPGLSGLAGLLILQFGLALWLNWPAPATQVVQQPWLSLDWQQVQQLEISGQDQPALRLTRQPTGWQLESGLPVQEEKVQALLQRLQQAQRAYPVTTQAQAWSRLGLVEGEQRLLKLQNQQGVTLATLYLGNAAGMGRSYARLDDEKEVYTLAVAAYELPLLAKDWLDKGLFNFAVGDLEWVQINDYPRWQPLESSEQQEQTQADAEPGASGEVERQWQNLPEGVDTAAVNKLLEQLAKLQVDEALGQQPQPEWQLQQPRLKLSLSLNGQAQHWQLSQDKDQRFYILHTDQLQTDGQPWYFRVANWQVEPWINNWRN</sequence>
<feature type="domain" description="DUF4340" evidence="2">
    <location>
        <begin position="81"/>
        <end position="274"/>
    </location>
</feature>
<dbReference type="Pfam" id="PF14238">
    <property type="entry name" value="DUF4340"/>
    <property type="match status" value="1"/>
</dbReference>
<dbReference type="InterPro" id="IPR025641">
    <property type="entry name" value="DUF4340"/>
</dbReference>
<organism evidence="3 4">
    <name type="scientific">Balneatrix alpica</name>
    <dbReference type="NCBI Taxonomy" id="75684"/>
    <lineage>
        <taxon>Bacteria</taxon>
        <taxon>Pseudomonadati</taxon>
        <taxon>Pseudomonadota</taxon>
        <taxon>Gammaproteobacteria</taxon>
        <taxon>Oceanospirillales</taxon>
        <taxon>Balneatrichaceae</taxon>
        <taxon>Balneatrix</taxon>
    </lineage>
</organism>
<evidence type="ECO:0000313" key="4">
    <source>
        <dbReference type="Proteomes" id="UP001589628"/>
    </source>
</evidence>
<reference evidence="3 4" key="1">
    <citation type="submission" date="2024-09" db="EMBL/GenBank/DDBJ databases">
        <authorList>
            <person name="Sun Q."/>
            <person name="Mori K."/>
        </authorList>
    </citation>
    <scope>NUCLEOTIDE SEQUENCE [LARGE SCALE GENOMIC DNA]</scope>
    <source>
        <strain evidence="3 4">ATCC 51285</strain>
    </source>
</reference>
<evidence type="ECO:0000259" key="2">
    <source>
        <dbReference type="Pfam" id="PF14238"/>
    </source>
</evidence>
<feature type="compositionally biased region" description="Polar residues" evidence="1">
    <location>
        <begin position="208"/>
        <end position="219"/>
    </location>
</feature>
<protein>
    <submittedName>
        <fullName evidence="3">DUF4340 domain-containing protein</fullName>
    </submittedName>
</protein>